<protein>
    <submittedName>
        <fullName evidence="1">(northern house mosquito) hypothetical protein</fullName>
    </submittedName>
</protein>
<proteinExistence type="predicted"/>
<reference evidence="1" key="1">
    <citation type="submission" date="2021-05" db="EMBL/GenBank/DDBJ databases">
        <authorList>
            <person name="Alioto T."/>
            <person name="Alioto T."/>
            <person name="Gomez Garrido J."/>
        </authorList>
    </citation>
    <scope>NUCLEOTIDE SEQUENCE</scope>
</reference>
<dbReference type="EMBL" id="HBUE01347385">
    <property type="protein sequence ID" value="CAG6601524.1"/>
    <property type="molecule type" value="Transcribed_RNA"/>
</dbReference>
<sequence>MMMSNLSAKSGSFSSSANIVCATRCPSVSHRAQLSFLRLCCSSRMAFVLSSNRFKNCCSCDGPLCGCGATSGMLSLLSPNSAPSAPSDVPPCVIESLKYSELSWNGSPPFDSFSDGSPDM</sequence>
<organism evidence="1">
    <name type="scientific">Culex pipiens</name>
    <name type="common">House mosquito</name>
    <dbReference type="NCBI Taxonomy" id="7175"/>
    <lineage>
        <taxon>Eukaryota</taxon>
        <taxon>Metazoa</taxon>
        <taxon>Ecdysozoa</taxon>
        <taxon>Arthropoda</taxon>
        <taxon>Hexapoda</taxon>
        <taxon>Insecta</taxon>
        <taxon>Pterygota</taxon>
        <taxon>Neoptera</taxon>
        <taxon>Endopterygota</taxon>
        <taxon>Diptera</taxon>
        <taxon>Nematocera</taxon>
        <taxon>Culicoidea</taxon>
        <taxon>Culicidae</taxon>
        <taxon>Culicinae</taxon>
        <taxon>Culicini</taxon>
        <taxon>Culex</taxon>
        <taxon>Culex</taxon>
    </lineage>
</organism>
<dbReference type="AlphaFoldDB" id="A0A8D8ABH7"/>
<accession>A0A8D8ABH7</accession>
<name>A0A8D8ABH7_CULPI</name>
<evidence type="ECO:0000313" key="1">
    <source>
        <dbReference type="EMBL" id="CAG6452103.1"/>
    </source>
</evidence>
<dbReference type="EMBL" id="HBUE01020036">
    <property type="protein sequence ID" value="CAG6452103.1"/>
    <property type="molecule type" value="Transcribed_RNA"/>
</dbReference>
<dbReference type="EMBL" id="HBUE01240369">
    <property type="protein sequence ID" value="CAG6549259.1"/>
    <property type="molecule type" value="Transcribed_RNA"/>
</dbReference>